<dbReference type="InterPro" id="IPR024370">
    <property type="entry name" value="PBP_domain"/>
</dbReference>
<organism evidence="2 3">
    <name type="scientific">Alicyclobacillus macrosporangiidus</name>
    <dbReference type="NCBI Taxonomy" id="392015"/>
    <lineage>
        <taxon>Bacteria</taxon>
        <taxon>Bacillati</taxon>
        <taxon>Bacillota</taxon>
        <taxon>Bacilli</taxon>
        <taxon>Bacillales</taxon>
        <taxon>Alicyclobacillaceae</taxon>
        <taxon>Alicyclobacillus</taxon>
    </lineage>
</organism>
<keyword evidence="3" id="KW-1185">Reference proteome</keyword>
<protein>
    <submittedName>
        <fullName evidence="2">DNA-binding transcriptional regulator, XRE-family HTH domain</fullName>
    </submittedName>
</protein>
<dbReference type="PANTHER" id="PTHR38431">
    <property type="entry name" value="BLL2305 PROTEIN"/>
    <property type="match status" value="1"/>
</dbReference>
<sequence>MRPTNAGDEAALGRRIAERRRRLGMSQDALAARLGVSRQFIGALEAGRSLPSIRVAIRLARVLGTTVEALFDDDHPAVRWGDPDSPPRPGVRVRWASVDGDVVVFPLRDRRAGTLADGVVGPSGEPEPVQASRMAWAEKTVAIAGCDPALALLRDWLADSGAPVRVVELPWGSGAAVRALADGRVHVAGVHGRHFAALAQVRGEVEASGAASDSQASCDPLVRVHFARWEVGVAVQPGNPKGIRGLQDLARPDVRWVRRPAETAVAALYDAALSRDAGPVRWTPVAALDHIQAAEMIALGVADAGLTTSFAAHLYGLPFEAVEEHRFEWVLPLRRLSEPAMSALLDTLRTGAFRSQMETLWGYDVTRLGDVMEAEGGSL</sequence>
<dbReference type="CDD" id="cd00093">
    <property type="entry name" value="HTH_XRE"/>
    <property type="match status" value="1"/>
</dbReference>
<proteinExistence type="predicted"/>
<dbReference type="RefSeq" id="WP_074956374.1">
    <property type="nucleotide sequence ID" value="NZ_FPBV01000031.1"/>
</dbReference>
<dbReference type="EMBL" id="FPBV01000031">
    <property type="protein sequence ID" value="SFV06815.1"/>
    <property type="molecule type" value="Genomic_DNA"/>
</dbReference>
<dbReference type="AlphaFoldDB" id="A0A1I7LAU5"/>
<accession>A0A1I7LAU5</accession>
<dbReference type="Proteomes" id="UP000183508">
    <property type="component" value="Unassembled WGS sequence"/>
</dbReference>
<dbReference type="InterPro" id="IPR001387">
    <property type="entry name" value="Cro/C1-type_HTH"/>
</dbReference>
<dbReference type="InterPro" id="IPR010982">
    <property type="entry name" value="Lambda_DNA-bd_dom_sf"/>
</dbReference>
<dbReference type="SUPFAM" id="SSF53850">
    <property type="entry name" value="Periplasmic binding protein-like II"/>
    <property type="match status" value="1"/>
</dbReference>
<evidence type="ECO:0000313" key="2">
    <source>
        <dbReference type="EMBL" id="SFV06815.1"/>
    </source>
</evidence>
<reference evidence="3" key="1">
    <citation type="submission" date="2016-10" db="EMBL/GenBank/DDBJ databases">
        <authorList>
            <person name="Varghese N."/>
        </authorList>
    </citation>
    <scope>NUCLEOTIDE SEQUENCE [LARGE SCALE GENOMIC DNA]</scope>
    <source>
        <strain evidence="3">DSM 17980</strain>
    </source>
</reference>
<dbReference type="STRING" id="392015.SAMN05421543_13121"/>
<dbReference type="PANTHER" id="PTHR38431:SF1">
    <property type="entry name" value="BLL2305 PROTEIN"/>
    <property type="match status" value="1"/>
</dbReference>
<dbReference type="OrthoDB" id="9805928at2"/>
<dbReference type="Gene3D" id="1.10.260.40">
    <property type="entry name" value="lambda repressor-like DNA-binding domains"/>
    <property type="match status" value="1"/>
</dbReference>
<dbReference type="SUPFAM" id="SSF47413">
    <property type="entry name" value="lambda repressor-like DNA-binding domains"/>
    <property type="match status" value="1"/>
</dbReference>
<dbReference type="Pfam" id="PF01381">
    <property type="entry name" value="HTH_3"/>
    <property type="match status" value="1"/>
</dbReference>
<dbReference type="eggNOG" id="COG1910">
    <property type="taxonomic scope" value="Bacteria"/>
</dbReference>
<evidence type="ECO:0000259" key="1">
    <source>
        <dbReference type="PROSITE" id="PS50943"/>
    </source>
</evidence>
<dbReference type="SMART" id="SM00530">
    <property type="entry name" value="HTH_XRE"/>
    <property type="match status" value="1"/>
</dbReference>
<dbReference type="Gene3D" id="3.40.190.10">
    <property type="entry name" value="Periplasmic binding protein-like II"/>
    <property type="match status" value="1"/>
</dbReference>
<dbReference type="PROSITE" id="PS50943">
    <property type="entry name" value="HTH_CROC1"/>
    <property type="match status" value="1"/>
</dbReference>
<evidence type="ECO:0000313" key="3">
    <source>
        <dbReference type="Proteomes" id="UP000183508"/>
    </source>
</evidence>
<feature type="domain" description="HTH cro/C1-type" evidence="1">
    <location>
        <begin position="16"/>
        <end position="70"/>
    </location>
</feature>
<gene>
    <name evidence="2" type="ORF">SAMN05421543_13121</name>
</gene>
<dbReference type="GO" id="GO:0003677">
    <property type="term" value="F:DNA binding"/>
    <property type="evidence" value="ECO:0007669"/>
    <property type="project" value="UniProtKB-KW"/>
</dbReference>
<name>A0A1I7LAU5_9BACL</name>
<keyword evidence="2" id="KW-0238">DNA-binding</keyword>
<dbReference type="eggNOG" id="COG1476">
    <property type="taxonomic scope" value="Bacteria"/>
</dbReference>
<dbReference type="Pfam" id="PF12727">
    <property type="entry name" value="PBP_like"/>
    <property type="match status" value="1"/>
</dbReference>